<dbReference type="EMBL" id="CP048113">
    <property type="protein sequence ID" value="QHS59754.1"/>
    <property type="molecule type" value="Genomic_DNA"/>
</dbReference>
<dbReference type="Gene3D" id="1.20.120.520">
    <property type="entry name" value="nmb1532 protein domain like"/>
    <property type="match status" value="1"/>
</dbReference>
<dbReference type="Pfam" id="PF01814">
    <property type="entry name" value="Hemerythrin"/>
    <property type="match status" value="1"/>
</dbReference>
<proteinExistence type="predicted"/>
<dbReference type="KEGG" id="chih:GWR21_09165"/>
<feature type="domain" description="Hemerythrin-like" evidence="1">
    <location>
        <begin position="46"/>
        <end position="125"/>
    </location>
</feature>
<dbReference type="AlphaFoldDB" id="A0A6B9ZEK7"/>
<reference evidence="2 3" key="1">
    <citation type="submission" date="2020-01" db="EMBL/GenBank/DDBJ databases">
        <title>Complete genome sequence of Chitinophaga sp. H33E-04 isolated from quinoa roots.</title>
        <authorList>
            <person name="Weon H.-Y."/>
            <person name="Lee S.A."/>
        </authorList>
    </citation>
    <scope>NUCLEOTIDE SEQUENCE [LARGE SCALE GENOMIC DNA]</scope>
    <source>
        <strain evidence="2 3">H33E-04</strain>
    </source>
</reference>
<dbReference type="Proteomes" id="UP000476411">
    <property type="component" value="Chromosome"/>
</dbReference>
<evidence type="ECO:0000259" key="1">
    <source>
        <dbReference type="Pfam" id="PF01814"/>
    </source>
</evidence>
<gene>
    <name evidence="2" type="ORF">GWR21_09165</name>
</gene>
<dbReference type="InterPro" id="IPR012312">
    <property type="entry name" value="Hemerythrin-like"/>
</dbReference>
<evidence type="ECO:0000313" key="3">
    <source>
        <dbReference type="Proteomes" id="UP000476411"/>
    </source>
</evidence>
<organism evidence="2 3">
    <name type="scientific">Chitinophaga agri</name>
    <dbReference type="NCBI Taxonomy" id="2703787"/>
    <lineage>
        <taxon>Bacteria</taxon>
        <taxon>Pseudomonadati</taxon>
        <taxon>Bacteroidota</taxon>
        <taxon>Chitinophagia</taxon>
        <taxon>Chitinophagales</taxon>
        <taxon>Chitinophagaceae</taxon>
        <taxon>Chitinophaga</taxon>
    </lineage>
</organism>
<sequence>MGDNKPIKRSLWLMPLSREHHAGLQCAWKIREGLKYGVETDRIWRYILYFWENHLSSHFRAEEELLYNTSDDALCKQALTEHAAMRELIGLINEDGDEDVRLYKQFADSMEAHIRLEERQLFPLLEATLPAAELAEIGAVLAGEHGTVFKDEYPDEFWIKS</sequence>
<protein>
    <submittedName>
        <fullName evidence="2">Hemerythrin domain-containing protein</fullName>
    </submittedName>
</protein>
<name>A0A6B9ZEK7_9BACT</name>
<dbReference type="RefSeq" id="WP_162331449.1">
    <property type="nucleotide sequence ID" value="NZ_CP048113.1"/>
</dbReference>
<keyword evidence="3" id="KW-1185">Reference proteome</keyword>
<evidence type="ECO:0000313" key="2">
    <source>
        <dbReference type="EMBL" id="QHS59754.1"/>
    </source>
</evidence>
<accession>A0A6B9ZEK7</accession>